<protein>
    <submittedName>
        <fullName evidence="2">Anti-sigma factor</fullName>
    </submittedName>
</protein>
<gene>
    <name evidence="2" type="ORF">ABDJ85_00200</name>
</gene>
<evidence type="ECO:0000313" key="3">
    <source>
        <dbReference type="Proteomes" id="UP001495147"/>
    </source>
</evidence>
<feature type="transmembrane region" description="Helical" evidence="1">
    <location>
        <begin position="90"/>
        <end position="114"/>
    </location>
</feature>
<dbReference type="Proteomes" id="UP001495147">
    <property type="component" value="Unassembled WGS sequence"/>
</dbReference>
<keyword evidence="1" id="KW-0472">Membrane</keyword>
<reference evidence="2 3" key="1">
    <citation type="submission" date="2024-05" db="EMBL/GenBank/DDBJ databases">
        <title>Roseateles sp. DJS-2-20 16S ribosomal RNA gene Genome sequencing and assembly.</title>
        <authorList>
            <person name="Woo H."/>
        </authorList>
    </citation>
    <scope>NUCLEOTIDE SEQUENCE [LARGE SCALE GENOMIC DNA]</scope>
    <source>
        <strain evidence="2 3">DJS-2-20</strain>
    </source>
</reference>
<organism evidence="2 3">
    <name type="scientific">Roseateles paludis</name>
    <dbReference type="NCBI Taxonomy" id="3145238"/>
    <lineage>
        <taxon>Bacteria</taxon>
        <taxon>Pseudomonadati</taxon>
        <taxon>Pseudomonadota</taxon>
        <taxon>Betaproteobacteria</taxon>
        <taxon>Burkholderiales</taxon>
        <taxon>Sphaerotilaceae</taxon>
        <taxon>Roseateles</taxon>
    </lineage>
</organism>
<evidence type="ECO:0000313" key="2">
    <source>
        <dbReference type="EMBL" id="MEO3689867.1"/>
    </source>
</evidence>
<name>A0ABV0FXT4_9BURK</name>
<keyword evidence="3" id="KW-1185">Reference proteome</keyword>
<evidence type="ECO:0000256" key="1">
    <source>
        <dbReference type="SAM" id="Phobius"/>
    </source>
</evidence>
<keyword evidence="1" id="KW-1133">Transmembrane helix</keyword>
<accession>A0ABV0FXT4</accession>
<dbReference type="EMBL" id="JBDPZD010000001">
    <property type="protein sequence ID" value="MEO3689867.1"/>
    <property type="molecule type" value="Genomic_DNA"/>
</dbReference>
<keyword evidence="1" id="KW-0812">Transmembrane</keyword>
<comment type="caution">
    <text evidence="2">The sequence shown here is derived from an EMBL/GenBank/DDBJ whole genome shotgun (WGS) entry which is preliminary data.</text>
</comment>
<proteinExistence type="predicted"/>
<sequence length="290" mass="30502">MSATTPTPAPGMIDDAELHAFVDGQLDPARRAAVEAWLVANPEAAARAADYAALNEQLRAHFEPVLAEAPPTRLRTKAAPLARPRPAWSWAMAASLAGVLVLGGALGGALGYGLRGAGPGETQLAIAPGTAAVPGFAERAVVAHTVFAPDQRRPVEVDGEHEEQLVRWLSKRLGAPMRAPQLQTLGYALEGGRLLPGGQGPVAQFMYRDSQGGRLTLYVSNEAQAGAAAAGGEFRYLEDGAVRSFYWVDGTFAYAITAGRDRADRRVLGDVAHEVYRQLTQPVAASAASS</sequence>